<protein>
    <submittedName>
        <fullName evidence="6">Glycerate kinase</fullName>
    </submittedName>
</protein>
<comment type="similarity">
    <text evidence="1 4">Belongs to the glycerate kinase type-1 family.</text>
</comment>
<dbReference type="Gene3D" id="3.90.1510.10">
    <property type="entry name" value="Glycerate kinase, domain 2"/>
    <property type="match status" value="2"/>
</dbReference>
<dbReference type="PIRSF" id="PIRSF006078">
    <property type="entry name" value="GlxK"/>
    <property type="match status" value="1"/>
</dbReference>
<accession>A0ABV6DWR1</accession>
<dbReference type="InterPro" id="IPR018193">
    <property type="entry name" value="Glyc_kinase_flavodox-like_fold"/>
</dbReference>
<evidence type="ECO:0000313" key="6">
    <source>
        <dbReference type="EMBL" id="MFC0221163.1"/>
    </source>
</evidence>
<dbReference type="Proteomes" id="UP001589698">
    <property type="component" value="Unassembled WGS sequence"/>
</dbReference>
<evidence type="ECO:0000256" key="2">
    <source>
        <dbReference type="ARBA" id="ARBA00022679"/>
    </source>
</evidence>
<comment type="caution">
    <text evidence="6">The sequence shown here is derived from an EMBL/GenBank/DDBJ whole genome shotgun (WGS) entry which is preliminary data.</text>
</comment>
<keyword evidence="2 4" id="KW-0808">Transferase</keyword>
<proteinExistence type="inferred from homology"/>
<sequence length="335" mass="33609">MLVAPDSFKGTMSAIVVAEALADGVRQAGGLPVVCPVADGGEGTLAVLEPVIGGTRVHITATAPDSRRVPAWFLLSADGSTAVVETATASGLHLVDPETVDAFAATSAGTGELLAAAAAAGAITILLGVGGSGCSDGGLGALAAIDDAGGLGDARVTVLCDVTTSYEEAARIYGPQKGADPTTVARLTDRLNNTAASLPRDPRGFAKTGAAGGLSGALWARHGADLVSGIDRVLEEVDFARLLADADLVLTGEGRLDAQTSEGKVVAGVVRWATRAHVPVHAVVGRNDAPADLLTTLGLASATEAGEPDTLRDSAATLTRHATRTSPDPRTTSRK</sequence>
<dbReference type="GO" id="GO:0016301">
    <property type="term" value="F:kinase activity"/>
    <property type="evidence" value="ECO:0007669"/>
    <property type="project" value="UniProtKB-KW"/>
</dbReference>
<evidence type="ECO:0000313" key="7">
    <source>
        <dbReference type="Proteomes" id="UP001589698"/>
    </source>
</evidence>
<dbReference type="EMBL" id="JBHLXH010000001">
    <property type="protein sequence ID" value="MFC0221163.1"/>
    <property type="molecule type" value="Genomic_DNA"/>
</dbReference>
<dbReference type="RefSeq" id="WP_378516869.1">
    <property type="nucleotide sequence ID" value="NZ_CBCSDI010000003.1"/>
</dbReference>
<dbReference type="Gene3D" id="3.40.50.10350">
    <property type="entry name" value="Glycerate kinase, domain 1"/>
    <property type="match status" value="2"/>
</dbReference>
<evidence type="ECO:0000256" key="5">
    <source>
        <dbReference type="SAM" id="MobiDB-lite"/>
    </source>
</evidence>
<reference evidence="6 7" key="1">
    <citation type="submission" date="2024-09" db="EMBL/GenBank/DDBJ databases">
        <authorList>
            <person name="Sun Q."/>
            <person name="Mori K."/>
        </authorList>
    </citation>
    <scope>NUCLEOTIDE SEQUENCE [LARGE SCALE GENOMIC DNA]</scope>
    <source>
        <strain evidence="6 7">CCM 8654</strain>
    </source>
</reference>
<gene>
    <name evidence="6" type="ORF">ACFFJG_01615</name>
</gene>
<dbReference type="PANTHER" id="PTHR21599">
    <property type="entry name" value="GLYCERATE KINASE"/>
    <property type="match status" value="1"/>
</dbReference>
<evidence type="ECO:0000256" key="4">
    <source>
        <dbReference type="PIRNR" id="PIRNR006078"/>
    </source>
</evidence>
<evidence type="ECO:0000256" key="1">
    <source>
        <dbReference type="ARBA" id="ARBA00006284"/>
    </source>
</evidence>
<dbReference type="SUPFAM" id="SSF110738">
    <property type="entry name" value="Glycerate kinase I"/>
    <property type="match status" value="1"/>
</dbReference>
<feature type="compositionally biased region" description="Low complexity" evidence="5">
    <location>
        <begin position="324"/>
        <end position="335"/>
    </location>
</feature>
<dbReference type="InterPro" id="IPR004381">
    <property type="entry name" value="Glycerate_kinase"/>
</dbReference>
<dbReference type="PANTHER" id="PTHR21599:SF0">
    <property type="entry name" value="GLYCERATE KINASE"/>
    <property type="match status" value="1"/>
</dbReference>
<dbReference type="Pfam" id="PF02595">
    <property type="entry name" value="Gly_kinase"/>
    <property type="match status" value="2"/>
</dbReference>
<name>A0ABV6DWR1_9ACTN</name>
<dbReference type="InterPro" id="IPR036129">
    <property type="entry name" value="Glycerate_kinase_sf"/>
</dbReference>
<dbReference type="InterPro" id="IPR018197">
    <property type="entry name" value="Glycerate_kinase_RE-like"/>
</dbReference>
<feature type="region of interest" description="Disordered" evidence="5">
    <location>
        <begin position="303"/>
        <end position="335"/>
    </location>
</feature>
<keyword evidence="3 4" id="KW-0418">Kinase</keyword>
<evidence type="ECO:0000256" key="3">
    <source>
        <dbReference type="ARBA" id="ARBA00022777"/>
    </source>
</evidence>
<keyword evidence="7" id="KW-1185">Reference proteome</keyword>
<organism evidence="6 7">
    <name type="scientific">Nocardioides zeicaulis</name>
    <dbReference type="NCBI Taxonomy" id="1776857"/>
    <lineage>
        <taxon>Bacteria</taxon>
        <taxon>Bacillati</taxon>
        <taxon>Actinomycetota</taxon>
        <taxon>Actinomycetes</taxon>
        <taxon>Propionibacteriales</taxon>
        <taxon>Nocardioidaceae</taxon>
        <taxon>Nocardioides</taxon>
    </lineage>
</organism>